<name>A0ABV8UVY3_9BACL</name>
<keyword evidence="3" id="KW-0378">Hydrolase</keyword>
<feature type="coiled-coil region" evidence="6">
    <location>
        <begin position="1111"/>
        <end position="1139"/>
    </location>
</feature>
<keyword evidence="5" id="KW-0472">Membrane</keyword>
<dbReference type="Pfam" id="PF00350">
    <property type="entry name" value="Dynamin_N"/>
    <property type="match status" value="2"/>
</dbReference>
<protein>
    <submittedName>
        <fullName evidence="8">Dynamin family protein</fullName>
    </submittedName>
</protein>
<reference evidence="9" key="1">
    <citation type="journal article" date="2019" name="Int. J. Syst. Evol. Microbiol.">
        <title>The Global Catalogue of Microorganisms (GCM) 10K type strain sequencing project: providing services to taxonomists for standard genome sequencing and annotation.</title>
        <authorList>
            <consortium name="The Broad Institute Genomics Platform"/>
            <consortium name="The Broad Institute Genome Sequencing Center for Infectious Disease"/>
            <person name="Wu L."/>
            <person name="Ma J."/>
        </authorList>
    </citation>
    <scope>NUCLEOTIDE SEQUENCE [LARGE SCALE GENOMIC DNA]</scope>
    <source>
        <strain evidence="9">CCUG 50353</strain>
    </source>
</reference>
<organism evidence="8 9">
    <name type="scientific">Chryseomicrobium palamuruense</name>
    <dbReference type="NCBI Taxonomy" id="682973"/>
    <lineage>
        <taxon>Bacteria</taxon>
        <taxon>Bacillati</taxon>
        <taxon>Bacillota</taxon>
        <taxon>Bacilli</taxon>
        <taxon>Bacillales</taxon>
        <taxon>Caryophanaceae</taxon>
        <taxon>Chryseomicrobium</taxon>
    </lineage>
</organism>
<dbReference type="PANTHER" id="PTHR10465:SF0">
    <property type="entry name" value="SARCALUMENIN"/>
    <property type="match status" value="1"/>
</dbReference>
<sequence>MNEQKQHLYRRSALLGVITEEQHNETTYTKTKKFAHKLFSEDLTIAFAGHFSAGKSSMINALTGENLLATSPIPTSANIVTIQKAPKWKAFVHFMNGDLAEANEALDVAALKRMAKDGQSVRKIELFHPDTQLPEHVVLMDTPGVDSTDDAHRLSTESELHLADLVFYVMDYNHVQSELNFTFTKELMRTNPNVYLIINQMDKHRETELSLEDYKASVAQSFESWDVYPKGIFFTSLKNQKDFPVTEVQTIIQRALANKEEVLTESAQGTLSKLMHEHEVFLSEDQQDIEQSFEEYFTAEQWQNKKETKEQLQQELQSFELLDSKKWKDELIDELQSVLKTAYLMTPDIRERIRAYAEASQPNFKVGFFSSKKKTEEERQARLEQVTADIQSIYQQTTATPINRVISKYARIMSVPEESQLLVKFFPELISQEFKPGTSATGDGLLQFSSRVEQSLKKEVLREASQWANQIVSESDGKERLSEEDQVKKEMIQRKLLALTEWFESEEKQKEFSIQIKAPSERLQGLRKQRLSEWEEDFRQLYANAEPLEAKTHAREELNEVVSSRIEESTSSLFYETIVVNHSKKLISTLGEIPNFQEAVEELKQKIRRIENKNFTIALFGAFSAGKSSFSNALLGEAVLPVSPNPTTASINKIAPVSDNKPHRHAEVIFKTKDEMITELKLMLTPHASECTSLEELAGRHNEFLKLPLDETKKSFIRAFVAGFEAQKSYLGTKRLVNHEAFTEYVAVESKSCFVETITYYYDCELTRAGVTLVDTPGADSINARHTGVAFDYIRNADAVLFITYYNHAFAKADREFLIQLGRVKDSFELDKMFFVVNAIDLANSEQEKNEVLDYVGNELGQFGIRFPRLYGVSSLEALREKQEGNQGASGMAEFEASFQAFLREELAQVALQSADEYSAKLKERFKQLIDSTEINLKRKPERLAELAALEQTVRARYQSSKKNSKWTALQNELETLIYYLKQRVFYRFPDFFKEAFNPSRFAKTDVKQAFDEALTDVLDSLRFDISQELRVTNLRMQQEVIKKVKSFEQDEIVYLDEQAAAFAMTPGEVKAPKLLEFIQPELAASSYTSLKKHYKNAKRFFEKNEKAIVQEELEKQLKQQMDSHLEKEKQRIESWTDQFFSESMDVARLRILHSALSVLQTERQLLEQHEILAEWKNKWMSLEETT</sequence>
<dbReference type="Gene3D" id="3.40.50.300">
    <property type="entry name" value="P-loop containing nucleotide triphosphate hydrolases"/>
    <property type="match status" value="2"/>
</dbReference>
<keyword evidence="9" id="KW-1185">Reference proteome</keyword>
<evidence type="ECO:0000256" key="5">
    <source>
        <dbReference type="ARBA" id="ARBA00023136"/>
    </source>
</evidence>
<dbReference type="Proteomes" id="UP001595733">
    <property type="component" value="Unassembled WGS sequence"/>
</dbReference>
<evidence type="ECO:0000313" key="9">
    <source>
        <dbReference type="Proteomes" id="UP001595733"/>
    </source>
</evidence>
<keyword evidence="6" id="KW-0175">Coiled coil</keyword>
<evidence type="ECO:0000313" key="8">
    <source>
        <dbReference type="EMBL" id="MFC4354613.1"/>
    </source>
</evidence>
<comment type="subcellular location">
    <subcellularLocation>
        <location evidence="1">Membrane</location>
    </subcellularLocation>
</comment>
<dbReference type="PANTHER" id="PTHR10465">
    <property type="entry name" value="TRANSMEMBRANE GTPASE FZO1"/>
    <property type="match status" value="1"/>
</dbReference>
<keyword evidence="2" id="KW-0547">Nucleotide-binding</keyword>
<feature type="domain" description="Dynamin N-terminal" evidence="7">
    <location>
        <begin position="45"/>
        <end position="201"/>
    </location>
</feature>
<accession>A0ABV8UVY3</accession>
<gene>
    <name evidence="8" type="ORF">ACFO0S_05900</name>
</gene>
<keyword evidence="4" id="KW-0342">GTP-binding</keyword>
<dbReference type="RefSeq" id="WP_378140885.1">
    <property type="nucleotide sequence ID" value="NZ_JBHSEF010000011.1"/>
</dbReference>
<evidence type="ECO:0000256" key="6">
    <source>
        <dbReference type="SAM" id="Coils"/>
    </source>
</evidence>
<dbReference type="InterPro" id="IPR045063">
    <property type="entry name" value="Dynamin_N"/>
</dbReference>
<evidence type="ECO:0000259" key="7">
    <source>
        <dbReference type="Pfam" id="PF00350"/>
    </source>
</evidence>
<feature type="domain" description="Dynamin N-terminal" evidence="7">
    <location>
        <begin position="617"/>
        <end position="839"/>
    </location>
</feature>
<evidence type="ECO:0000256" key="3">
    <source>
        <dbReference type="ARBA" id="ARBA00022801"/>
    </source>
</evidence>
<evidence type="ECO:0000256" key="1">
    <source>
        <dbReference type="ARBA" id="ARBA00004370"/>
    </source>
</evidence>
<proteinExistence type="predicted"/>
<evidence type="ECO:0000256" key="2">
    <source>
        <dbReference type="ARBA" id="ARBA00022741"/>
    </source>
</evidence>
<evidence type="ECO:0000256" key="4">
    <source>
        <dbReference type="ARBA" id="ARBA00023134"/>
    </source>
</evidence>
<dbReference type="SUPFAM" id="SSF52540">
    <property type="entry name" value="P-loop containing nucleoside triphosphate hydrolases"/>
    <property type="match status" value="2"/>
</dbReference>
<dbReference type="CDD" id="cd09912">
    <property type="entry name" value="DLP_2"/>
    <property type="match status" value="2"/>
</dbReference>
<dbReference type="InterPro" id="IPR027417">
    <property type="entry name" value="P-loop_NTPase"/>
</dbReference>
<comment type="caution">
    <text evidence="8">The sequence shown here is derived from an EMBL/GenBank/DDBJ whole genome shotgun (WGS) entry which is preliminary data.</text>
</comment>
<dbReference type="InterPro" id="IPR027094">
    <property type="entry name" value="Mitofusin_fam"/>
</dbReference>
<dbReference type="EMBL" id="JBHSEF010000011">
    <property type="protein sequence ID" value="MFC4354613.1"/>
    <property type="molecule type" value="Genomic_DNA"/>
</dbReference>